<protein>
    <submittedName>
        <fullName evidence="1">Uncharacterized protein</fullName>
    </submittedName>
</protein>
<comment type="caution">
    <text evidence="1">The sequence shown here is derived from an EMBL/GenBank/DDBJ whole genome shotgun (WGS) entry which is preliminary data.</text>
</comment>
<name>A0ABT8FY46_9MICO</name>
<dbReference type="RefSeq" id="WP_301125798.1">
    <property type="nucleotide sequence ID" value="NZ_JAUHPV010000001.1"/>
</dbReference>
<proteinExistence type="predicted"/>
<reference evidence="1" key="1">
    <citation type="submission" date="2023-06" db="EMBL/GenBank/DDBJ databases">
        <title>SYSU T00b26.</title>
        <authorList>
            <person name="Gao L."/>
            <person name="Fang B.-Z."/>
            <person name="Li W.-J."/>
        </authorList>
    </citation>
    <scope>NUCLEOTIDE SEQUENCE</scope>
    <source>
        <strain evidence="1">SYSU T00b26</strain>
    </source>
</reference>
<gene>
    <name evidence="1" type="ORF">QQX04_02190</name>
</gene>
<dbReference type="Proteomes" id="UP001172738">
    <property type="component" value="Unassembled WGS sequence"/>
</dbReference>
<evidence type="ECO:0000313" key="1">
    <source>
        <dbReference type="EMBL" id="MDN4471800.1"/>
    </source>
</evidence>
<organism evidence="1 2">
    <name type="scientific">Demequina zhanjiangensis</name>
    <dbReference type="NCBI Taxonomy" id="3051659"/>
    <lineage>
        <taxon>Bacteria</taxon>
        <taxon>Bacillati</taxon>
        <taxon>Actinomycetota</taxon>
        <taxon>Actinomycetes</taxon>
        <taxon>Micrococcales</taxon>
        <taxon>Demequinaceae</taxon>
        <taxon>Demequina</taxon>
    </lineage>
</organism>
<sequence length="312" mass="34240">MATQQMHTTEWKRFGPWIDPVTRAEDVPPLYRDTTLDLDAATLVLKVPRDIEHRDAKSDMDLYDHLVVIDEKEVTVLTRHGIARDDDRPRGYDTESIAFADLMAVHDSVNLLRGVVTLHGRDGHAISMRHSGSPRGGVGRLTDHLREQLSSLTPGPWGDAFLSKVDGMEADLSVLRRPGDAGVAGALQDLRADHRDITAWACHAHRRVWPENAGFGQRVQHVLSAAHLQGGVLAGDDTMLELLGRHEWLTRGTVPALSSSRLTIPFARIDGVDEEPHPIYGGAVVLTLRAGGSTMTAVVPEDAPMRRLLTAV</sequence>
<evidence type="ECO:0000313" key="2">
    <source>
        <dbReference type="Proteomes" id="UP001172738"/>
    </source>
</evidence>
<dbReference type="EMBL" id="JAUHPV010000001">
    <property type="protein sequence ID" value="MDN4471800.1"/>
    <property type="molecule type" value="Genomic_DNA"/>
</dbReference>
<accession>A0ABT8FY46</accession>
<keyword evidence="2" id="KW-1185">Reference proteome</keyword>